<feature type="compositionally biased region" description="Pro residues" evidence="6">
    <location>
        <begin position="405"/>
        <end position="418"/>
    </location>
</feature>
<dbReference type="InterPro" id="IPR044800">
    <property type="entry name" value="LEC2-like"/>
</dbReference>
<feature type="domain" description="TF-B3" evidence="7">
    <location>
        <begin position="645"/>
        <end position="747"/>
    </location>
</feature>
<comment type="subcellular location">
    <subcellularLocation>
        <location evidence="1">Nucleus</location>
    </subcellularLocation>
</comment>
<feature type="region of interest" description="Disordered" evidence="6">
    <location>
        <begin position="358"/>
        <end position="418"/>
    </location>
</feature>
<dbReference type="Gene3D" id="2.40.330.10">
    <property type="entry name" value="DNA-binding pseudobarrel domain"/>
    <property type="match status" value="1"/>
</dbReference>
<keyword evidence="2" id="KW-0805">Transcription regulation</keyword>
<dbReference type="SMART" id="SM01019">
    <property type="entry name" value="B3"/>
    <property type="match status" value="1"/>
</dbReference>
<keyword evidence="3" id="KW-0238">DNA-binding</keyword>
<keyword evidence="5" id="KW-0539">Nucleus</keyword>
<dbReference type="AlphaFoldDB" id="O80394"/>
<feature type="compositionally biased region" description="Gly residues" evidence="6">
    <location>
        <begin position="144"/>
        <end position="153"/>
    </location>
</feature>
<dbReference type="InterPro" id="IPR003340">
    <property type="entry name" value="B3_DNA-bd"/>
</dbReference>
<dbReference type="InterPro" id="IPR015300">
    <property type="entry name" value="DNA-bd_pseudobarrel_sf"/>
</dbReference>
<name>O80394_MESCR</name>
<feature type="compositionally biased region" description="Polar residues" evidence="6">
    <location>
        <begin position="765"/>
        <end position="790"/>
    </location>
</feature>
<protein>
    <submittedName>
        <fullName evidence="8">Transcription factor Vp1</fullName>
    </submittedName>
</protein>
<gene>
    <name evidence="8" type="primary">McVp1</name>
</gene>
<keyword evidence="4" id="KW-0804">Transcription</keyword>
<evidence type="ECO:0000256" key="5">
    <source>
        <dbReference type="ARBA" id="ARBA00023242"/>
    </source>
</evidence>
<feature type="region of interest" description="Disordered" evidence="6">
    <location>
        <begin position="86"/>
        <end position="158"/>
    </location>
</feature>
<sequence length="790" mass="86468">MKTEIKDAELHGDDIQGFDALYQHHHQQQQPKEEIWFQDDNNNHHHHQNDAAATNLLDVGDMDVSDPSSLFYAADDFPALPDFPCMSSSSSSSSAPAPKKPFASTATSSSASTATSSSWVADHEPSSSTAVSMDLVAPPPPQQSGGGGAGGEMGSMSVDDVDQCMDMMENFGCIDLLESGDICWDPSPLFGDGDGDESRQLLEEQQLERERERVEEEERAFEEFMLQGGESDSVVNVDDVVAGGNSNLDNTSNNNSKQQEHEQQHEQQGLVSSDDLAMVFFEWLKTNKEAISAEDLRNIKIKKSTIEAAAKRLGGGKEGMKQLLKLILQWVQNHHLHNKRESSTVSNNTCGAPVALVDQDHTNSTNNNNDNNNSIIADPNPNPNPNPTPPPLEQQASTTSSCFTTPPPATWLPAPQPQPFVGDPAAMVPAPPPMVGYMGSDPYSAGMAAYPPADYHQMMDTAPHSWAQTPSMQFGMGPQYGSFPDPSHAAQFGGYPAPYPGFYYHPGPGEGLMRLGSSATKEARKKRMARQRRFFTHHHRNHNHHQNQNQNNQMNNNLMVEQHGGVGNGNCGVAPHPSPAGNWVYWSHPPPLPPQVSHPVGGPPPMVGQMQGLERAAPSGNGFQRQGGVEKKQGWKSEKNLRFLLQKVLKQSDVGNLGRIVLPKKEAETHLPELEARDGIPIAMEDIGTSRVWNMRYRFWPNNKSRMYLLENTGDFVRSNGLQEGDFIVIYSDVKCGKYMIRGVKVRPQQQGAKAETTNKKSCKTQKTQGCSSPAGNGLSPSPSSMQKLI</sequence>
<feature type="compositionally biased region" description="Low complexity" evidence="6">
    <location>
        <begin position="103"/>
        <end position="118"/>
    </location>
</feature>
<accession>O80394</accession>
<dbReference type="Pfam" id="PF02362">
    <property type="entry name" value="B3"/>
    <property type="match status" value="1"/>
</dbReference>
<evidence type="ECO:0000256" key="2">
    <source>
        <dbReference type="ARBA" id="ARBA00023015"/>
    </source>
</evidence>
<evidence type="ECO:0000259" key="7">
    <source>
        <dbReference type="PROSITE" id="PS50863"/>
    </source>
</evidence>
<dbReference type="PROSITE" id="PS50863">
    <property type="entry name" value="B3"/>
    <property type="match status" value="1"/>
</dbReference>
<dbReference type="SUPFAM" id="SSF101936">
    <property type="entry name" value="DNA-binding pseudobarrel domain"/>
    <property type="match status" value="1"/>
</dbReference>
<organism evidence="8">
    <name type="scientific">Mesembryanthemum crystallinum</name>
    <name type="common">Common ice plant</name>
    <name type="synonym">Cryophytum crystallinum</name>
    <dbReference type="NCBI Taxonomy" id="3544"/>
    <lineage>
        <taxon>Eukaryota</taxon>
        <taxon>Viridiplantae</taxon>
        <taxon>Streptophyta</taxon>
        <taxon>Embryophyta</taxon>
        <taxon>Tracheophyta</taxon>
        <taxon>Spermatophyta</taxon>
        <taxon>Magnoliopsida</taxon>
        <taxon>eudicotyledons</taxon>
        <taxon>Gunneridae</taxon>
        <taxon>Pentapetalae</taxon>
        <taxon>Caryophyllales</taxon>
        <taxon>Aizoaceae</taxon>
        <taxon>Mesembryanthemum</taxon>
        <taxon>Mesembryanthemum subgen. Cryophytum</taxon>
    </lineage>
</organism>
<feature type="compositionally biased region" description="Low complexity" evidence="6">
    <location>
        <begin position="363"/>
        <end position="379"/>
    </location>
</feature>
<feature type="compositionally biased region" description="Pro residues" evidence="6">
    <location>
        <begin position="380"/>
        <end position="392"/>
    </location>
</feature>
<feature type="region of interest" description="Disordered" evidence="6">
    <location>
        <begin position="240"/>
        <end position="271"/>
    </location>
</feature>
<evidence type="ECO:0000256" key="3">
    <source>
        <dbReference type="ARBA" id="ARBA00023125"/>
    </source>
</evidence>
<dbReference type="GO" id="GO:0003700">
    <property type="term" value="F:DNA-binding transcription factor activity"/>
    <property type="evidence" value="ECO:0007669"/>
    <property type="project" value="InterPro"/>
</dbReference>
<evidence type="ECO:0000313" key="8">
    <source>
        <dbReference type="EMBL" id="BAA28779.1"/>
    </source>
</evidence>
<dbReference type="GO" id="GO:0005634">
    <property type="term" value="C:nucleus"/>
    <property type="evidence" value="ECO:0007669"/>
    <property type="project" value="UniProtKB-SubCell"/>
</dbReference>
<dbReference type="FunFam" id="2.40.330.10:FF:000003">
    <property type="entry name" value="B3 domain-containing transcription factor FUS3"/>
    <property type="match status" value="1"/>
</dbReference>
<dbReference type="EMBL" id="AB015183">
    <property type="protein sequence ID" value="BAA28779.1"/>
    <property type="molecule type" value="mRNA"/>
</dbReference>
<dbReference type="PANTHER" id="PTHR31140">
    <property type="entry name" value="B3 DOMAIN-CONTAINING TRANSCRIPTION FACTOR ABI3"/>
    <property type="match status" value="1"/>
</dbReference>
<proteinExistence type="evidence at transcript level"/>
<feature type="compositionally biased region" description="Low complexity" evidence="6">
    <location>
        <begin position="240"/>
        <end position="256"/>
    </location>
</feature>
<evidence type="ECO:0000256" key="6">
    <source>
        <dbReference type="SAM" id="MobiDB-lite"/>
    </source>
</evidence>
<feature type="region of interest" description="Disordered" evidence="6">
    <location>
        <begin position="747"/>
        <end position="790"/>
    </location>
</feature>
<dbReference type="PIR" id="T12203">
    <property type="entry name" value="T12203"/>
</dbReference>
<dbReference type="PANTHER" id="PTHR31140:SF81">
    <property type="entry name" value="B3 DOMAIN-CONTAINING TRANSCRIPTION FACTOR ABI3"/>
    <property type="match status" value="1"/>
</dbReference>
<evidence type="ECO:0000256" key="1">
    <source>
        <dbReference type="ARBA" id="ARBA00004123"/>
    </source>
</evidence>
<reference evidence="8" key="1">
    <citation type="submission" date="1998-06" db="EMBL/GenBank/DDBJ databases">
        <title>Expression of Vp1 and water channel proteins during seed germination.</title>
        <authorList>
            <person name="Fukuhara T."/>
            <person name="Bohnert H.J."/>
        </authorList>
    </citation>
    <scope>NUCLEOTIDE SEQUENCE</scope>
</reference>
<evidence type="ECO:0000256" key="4">
    <source>
        <dbReference type="ARBA" id="ARBA00023163"/>
    </source>
</evidence>
<dbReference type="GO" id="GO:0003677">
    <property type="term" value="F:DNA binding"/>
    <property type="evidence" value="ECO:0007669"/>
    <property type="project" value="UniProtKB-KW"/>
</dbReference>
<dbReference type="CDD" id="cd10015">
    <property type="entry name" value="BfiI_C_EcoRII_N_B3"/>
    <property type="match status" value="1"/>
</dbReference>